<dbReference type="Proteomes" id="UP000197446">
    <property type="component" value="Unassembled WGS sequence"/>
</dbReference>
<dbReference type="EMBL" id="NISI01000009">
    <property type="protein sequence ID" value="OWR02455.1"/>
    <property type="molecule type" value="Genomic_DNA"/>
</dbReference>
<evidence type="ECO:0000313" key="5">
    <source>
        <dbReference type="Proteomes" id="UP000197446"/>
    </source>
</evidence>
<proteinExistence type="predicted"/>
<feature type="domain" description="Ice-binding protein C-terminal" evidence="3">
    <location>
        <begin position="165"/>
        <end position="191"/>
    </location>
</feature>
<organism evidence="4 5">
    <name type="scientific">Roseateles puraquae</name>
    <dbReference type="NCBI Taxonomy" id="431059"/>
    <lineage>
        <taxon>Bacteria</taxon>
        <taxon>Pseudomonadati</taxon>
        <taxon>Pseudomonadota</taxon>
        <taxon>Betaproteobacteria</taxon>
        <taxon>Burkholderiales</taxon>
        <taxon>Sphaerotilaceae</taxon>
        <taxon>Roseateles</taxon>
    </lineage>
</organism>
<keyword evidence="1" id="KW-1133">Transmembrane helix</keyword>
<keyword evidence="1" id="KW-0472">Membrane</keyword>
<comment type="caution">
    <text evidence="4">The sequence shown here is derived from an EMBL/GenBank/DDBJ whole genome shotgun (WGS) entry which is preliminary data.</text>
</comment>
<reference evidence="4 5" key="1">
    <citation type="journal article" date="2007" name="Int. J. Syst. Evol. Microbiol.">
        <title>Description of Pelomonas aquatica sp. nov. and Pelomonas puraquae sp. nov., isolated from industrial and haemodialysis water.</title>
        <authorList>
            <person name="Gomila M."/>
            <person name="Bowien B."/>
            <person name="Falsen E."/>
            <person name="Moore E.R."/>
            <person name="Lalucat J."/>
        </authorList>
    </citation>
    <scope>NUCLEOTIDE SEQUENCE [LARGE SCALE GENOMIC DNA]</scope>
    <source>
        <strain evidence="4 5">CCUG 52769</strain>
    </source>
</reference>
<dbReference type="Pfam" id="PF07589">
    <property type="entry name" value="PEP-CTERM"/>
    <property type="match status" value="1"/>
</dbReference>
<dbReference type="InterPro" id="IPR013424">
    <property type="entry name" value="Ice-binding_C"/>
</dbReference>
<evidence type="ECO:0000313" key="4">
    <source>
        <dbReference type="EMBL" id="OWR02455.1"/>
    </source>
</evidence>
<evidence type="ECO:0000259" key="3">
    <source>
        <dbReference type="Pfam" id="PF07589"/>
    </source>
</evidence>
<keyword evidence="2" id="KW-0732">Signal</keyword>
<protein>
    <submittedName>
        <fullName evidence="4">PEP-CTERM sorting domain-containing protein</fullName>
    </submittedName>
</protein>
<accession>A0A254N2R4</accession>
<evidence type="ECO:0000256" key="1">
    <source>
        <dbReference type="SAM" id="Phobius"/>
    </source>
</evidence>
<feature type="transmembrane region" description="Helical" evidence="1">
    <location>
        <begin position="170"/>
        <end position="188"/>
    </location>
</feature>
<evidence type="ECO:0000256" key="2">
    <source>
        <dbReference type="SAM" id="SignalP"/>
    </source>
</evidence>
<keyword evidence="5" id="KW-1185">Reference proteome</keyword>
<dbReference type="AlphaFoldDB" id="A0A254N2R4"/>
<gene>
    <name evidence="4" type="ORF">CDO81_19920</name>
</gene>
<keyword evidence="1" id="KW-0812">Transmembrane</keyword>
<feature type="signal peptide" evidence="2">
    <location>
        <begin position="1"/>
        <end position="30"/>
    </location>
</feature>
<name>A0A254N2R4_9BURK</name>
<feature type="chain" id="PRO_5012558423" evidence="2">
    <location>
        <begin position="31"/>
        <end position="194"/>
    </location>
</feature>
<sequence>MKANTMTTWSRLAPFAAAATLALAGLGAHATPVVVDVAGAQSRNLLGETGNTVWLIDIGARAAVNALDWDVLLEAFSPSLLSELQVSFGSSSGLDQLTLQPGFGDDASGSGRYSGTLDLTGFGIAAGDDGLLRIEFSELYKDLSTTVADGQWLGGTLTFDVSTSAVPEPGSAALALLGLLGLGAAAVHRRRQTR</sequence>